<dbReference type="STRING" id="101127.A0A1X2GM25"/>
<dbReference type="CDD" id="cd11855">
    <property type="entry name" value="SH3_Sho1p"/>
    <property type="match status" value="1"/>
</dbReference>
<evidence type="ECO:0000256" key="8">
    <source>
        <dbReference type="ARBA" id="ARBA00023136"/>
    </source>
</evidence>
<feature type="domain" description="SH3" evidence="11">
    <location>
        <begin position="197"/>
        <end position="258"/>
    </location>
</feature>
<keyword evidence="13" id="KW-1185">Reference proteome</keyword>
<feature type="transmembrane region" description="Helical" evidence="10">
    <location>
        <begin position="98"/>
        <end position="118"/>
    </location>
</feature>
<keyword evidence="8 10" id="KW-0472">Membrane</keyword>
<proteinExistence type="inferred from homology"/>
<evidence type="ECO:0000256" key="6">
    <source>
        <dbReference type="ARBA" id="ARBA00022989"/>
    </source>
</evidence>
<comment type="subcellular location">
    <subcellularLocation>
        <location evidence="1">Cell membrane</location>
        <topology evidence="1">Multi-pass membrane protein</topology>
    </subcellularLocation>
</comment>
<evidence type="ECO:0000256" key="2">
    <source>
        <dbReference type="ARBA" id="ARBA00009739"/>
    </source>
</evidence>
<dbReference type="InterPro" id="IPR001452">
    <property type="entry name" value="SH3_domain"/>
</dbReference>
<dbReference type="PANTHER" id="PTHR15735">
    <property type="entry name" value="FCH AND DOUBLE SH3 DOMAINS PROTEIN"/>
    <property type="match status" value="1"/>
</dbReference>
<evidence type="ECO:0000256" key="1">
    <source>
        <dbReference type="ARBA" id="ARBA00004651"/>
    </source>
</evidence>
<evidence type="ECO:0000256" key="3">
    <source>
        <dbReference type="ARBA" id="ARBA00022443"/>
    </source>
</evidence>
<feature type="transmembrane region" description="Helical" evidence="10">
    <location>
        <begin position="67"/>
        <end position="86"/>
    </location>
</feature>
<dbReference type="GO" id="GO:0030833">
    <property type="term" value="P:regulation of actin filament polymerization"/>
    <property type="evidence" value="ECO:0007669"/>
    <property type="project" value="TreeGrafter"/>
</dbReference>
<evidence type="ECO:0000313" key="13">
    <source>
        <dbReference type="Proteomes" id="UP000242146"/>
    </source>
</evidence>
<dbReference type="GO" id="GO:0005886">
    <property type="term" value="C:plasma membrane"/>
    <property type="evidence" value="ECO:0007669"/>
    <property type="project" value="UniProtKB-SubCell"/>
</dbReference>
<name>A0A1X2GM25_9FUNG</name>
<dbReference type="PROSITE" id="PS50002">
    <property type="entry name" value="SH3"/>
    <property type="match status" value="1"/>
</dbReference>
<keyword evidence="3 9" id="KW-0728">SH3 domain</keyword>
<dbReference type="InterPro" id="IPR036028">
    <property type="entry name" value="SH3-like_dom_sf"/>
</dbReference>
<organism evidence="12 13">
    <name type="scientific">Hesseltinella vesiculosa</name>
    <dbReference type="NCBI Taxonomy" id="101127"/>
    <lineage>
        <taxon>Eukaryota</taxon>
        <taxon>Fungi</taxon>
        <taxon>Fungi incertae sedis</taxon>
        <taxon>Mucoromycota</taxon>
        <taxon>Mucoromycotina</taxon>
        <taxon>Mucoromycetes</taxon>
        <taxon>Mucorales</taxon>
        <taxon>Cunninghamellaceae</taxon>
        <taxon>Hesseltinella</taxon>
    </lineage>
</organism>
<evidence type="ECO:0000256" key="4">
    <source>
        <dbReference type="ARBA" id="ARBA00022475"/>
    </source>
</evidence>
<evidence type="ECO:0000256" key="5">
    <source>
        <dbReference type="ARBA" id="ARBA00022692"/>
    </source>
</evidence>
<keyword evidence="6 10" id="KW-1133">Transmembrane helix</keyword>
<evidence type="ECO:0000256" key="9">
    <source>
        <dbReference type="PROSITE-ProRule" id="PRU00192"/>
    </source>
</evidence>
<comment type="similarity">
    <text evidence="2">Belongs to the SHO1 family.</text>
</comment>
<dbReference type="PRINTS" id="PR00452">
    <property type="entry name" value="SH3DOMAIN"/>
</dbReference>
<accession>A0A1X2GM25</accession>
<evidence type="ECO:0000259" key="11">
    <source>
        <dbReference type="PROSITE" id="PS50002"/>
    </source>
</evidence>
<keyword evidence="4" id="KW-1003">Cell membrane</keyword>
<dbReference type="EMBL" id="MCGT01000009">
    <property type="protein sequence ID" value="ORX56989.1"/>
    <property type="molecule type" value="Genomic_DNA"/>
</dbReference>
<dbReference type="AlphaFoldDB" id="A0A1X2GM25"/>
<keyword evidence="7" id="KW-0346">Stress response</keyword>
<reference evidence="12 13" key="1">
    <citation type="submission" date="2016-07" db="EMBL/GenBank/DDBJ databases">
        <title>Pervasive Adenine N6-methylation of Active Genes in Fungi.</title>
        <authorList>
            <consortium name="DOE Joint Genome Institute"/>
            <person name="Mondo S.J."/>
            <person name="Dannebaum R.O."/>
            <person name="Kuo R.C."/>
            <person name="Labutti K."/>
            <person name="Haridas S."/>
            <person name="Kuo A."/>
            <person name="Salamov A."/>
            <person name="Ahrendt S.R."/>
            <person name="Lipzen A."/>
            <person name="Sullivan W."/>
            <person name="Andreopoulos W.B."/>
            <person name="Clum A."/>
            <person name="Lindquist E."/>
            <person name="Daum C."/>
            <person name="Ramamoorthy G.K."/>
            <person name="Gryganskyi A."/>
            <person name="Culley D."/>
            <person name="Magnuson J.K."/>
            <person name="James T.Y."/>
            <person name="O'Malley M.A."/>
            <person name="Stajich J.E."/>
            <person name="Spatafora J.W."/>
            <person name="Visel A."/>
            <person name="Grigoriev I.V."/>
        </authorList>
    </citation>
    <scope>NUCLEOTIDE SEQUENCE [LARGE SCALE GENOMIC DNA]</scope>
    <source>
        <strain evidence="12 13">NRRL 3301</strain>
    </source>
</reference>
<evidence type="ECO:0000256" key="10">
    <source>
        <dbReference type="SAM" id="Phobius"/>
    </source>
</evidence>
<feature type="transmembrane region" description="Helical" evidence="10">
    <location>
        <begin position="12"/>
        <end position="34"/>
    </location>
</feature>
<protein>
    <recommendedName>
        <fullName evidence="11">SH3 domain-containing protein</fullName>
    </recommendedName>
</protein>
<evidence type="ECO:0000256" key="7">
    <source>
        <dbReference type="ARBA" id="ARBA00023016"/>
    </source>
</evidence>
<comment type="caution">
    <text evidence="12">The sequence shown here is derived from an EMBL/GenBank/DDBJ whole genome shotgun (WGS) entry which is preliminary data.</text>
</comment>
<dbReference type="PANTHER" id="PTHR15735:SF20">
    <property type="entry name" value="HIGH OSMOLARITY SIGNALING PROTEIN SHO1"/>
    <property type="match status" value="1"/>
</dbReference>
<sequence>MTLNISHVTGSPIVFFSALATGVGWLTLTVGTVLSGFHGLVWWVICYELALYVSILYVLMKATYPDYRLLIQTSLAISITLLTQIIDTHLHVGQSSAKASAGGAIVIVTMQFFWTIVFGSAPDSWIHGAIYGLPSATIANAKYYDKEGAMPLSASYADSHDSVHSGLSSSPLVTETYSPQLQQVYTVSQPSPTTTAPAANQAVALHSYTANPSDPNEISFQKDEILDVLDRRGNWWQARKQDGTIGIVPSNYVSTPTCHEVG</sequence>
<feature type="transmembrane region" description="Helical" evidence="10">
    <location>
        <begin position="40"/>
        <end position="60"/>
    </location>
</feature>
<evidence type="ECO:0000313" key="12">
    <source>
        <dbReference type="EMBL" id="ORX56989.1"/>
    </source>
</evidence>
<dbReference type="Gene3D" id="2.30.30.40">
    <property type="entry name" value="SH3 Domains"/>
    <property type="match status" value="1"/>
</dbReference>
<dbReference type="SMART" id="SM00326">
    <property type="entry name" value="SH3"/>
    <property type="match status" value="1"/>
</dbReference>
<dbReference type="InterPro" id="IPR035522">
    <property type="entry name" value="Sho1_SH3"/>
</dbReference>
<dbReference type="Proteomes" id="UP000242146">
    <property type="component" value="Unassembled WGS sequence"/>
</dbReference>
<dbReference type="SUPFAM" id="SSF50044">
    <property type="entry name" value="SH3-domain"/>
    <property type="match status" value="1"/>
</dbReference>
<gene>
    <name evidence="12" type="ORF">DM01DRAFT_1402599</name>
</gene>
<keyword evidence="5 10" id="KW-0812">Transmembrane</keyword>
<dbReference type="OrthoDB" id="5983572at2759"/>
<dbReference type="Pfam" id="PF00018">
    <property type="entry name" value="SH3_1"/>
    <property type="match status" value="1"/>
</dbReference>